<reference evidence="1 2" key="1">
    <citation type="submission" date="2017-02" db="EMBL/GenBank/DDBJ databases">
        <title>The new phylogeny of genus Mycobacterium.</title>
        <authorList>
            <person name="Tortoli E."/>
            <person name="Trovato A."/>
            <person name="Cirillo D.M."/>
        </authorList>
    </citation>
    <scope>NUCLEOTIDE SEQUENCE [LARGE SCALE GENOMIC DNA]</scope>
    <source>
        <strain evidence="1 2">RW6</strain>
    </source>
</reference>
<evidence type="ECO:0000313" key="2">
    <source>
        <dbReference type="Proteomes" id="UP000192448"/>
    </source>
</evidence>
<name>A0A1X0B907_9MYCO</name>
<sequence length="88" mass="9548">MNPSDHGPDEMATSPVMFNFRLETLSALVPNEKLVQWESLLRERIGARRVAPLQSAGGYSGGTVSMCDLNGDGWINIATEGCDCDYIA</sequence>
<keyword evidence="2" id="KW-1185">Reference proteome</keyword>
<dbReference type="Proteomes" id="UP000192448">
    <property type="component" value="Unassembled WGS sequence"/>
</dbReference>
<dbReference type="RefSeq" id="WP_083161314.1">
    <property type="nucleotide sequence ID" value="NZ_MVHF01000003.1"/>
</dbReference>
<gene>
    <name evidence="1" type="ORF">BST13_05245</name>
</gene>
<evidence type="ECO:0000313" key="1">
    <source>
        <dbReference type="EMBL" id="ORA38773.1"/>
    </source>
</evidence>
<accession>A0A1X0B907</accession>
<protein>
    <submittedName>
        <fullName evidence="1">Uncharacterized protein</fullName>
    </submittedName>
</protein>
<organism evidence="1 2">
    <name type="scientific">Mycobacterium aquaticum</name>
    <dbReference type="NCBI Taxonomy" id="1927124"/>
    <lineage>
        <taxon>Bacteria</taxon>
        <taxon>Bacillati</taxon>
        <taxon>Actinomycetota</taxon>
        <taxon>Actinomycetes</taxon>
        <taxon>Mycobacteriales</taxon>
        <taxon>Mycobacteriaceae</taxon>
        <taxon>Mycobacterium</taxon>
    </lineage>
</organism>
<dbReference type="EMBL" id="MVHF01000003">
    <property type="protein sequence ID" value="ORA38773.1"/>
    <property type="molecule type" value="Genomic_DNA"/>
</dbReference>
<dbReference type="AlphaFoldDB" id="A0A1X0B907"/>
<proteinExistence type="predicted"/>
<comment type="caution">
    <text evidence="1">The sequence shown here is derived from an EMBL/GenBank/DDBJ whole genome shotgun (WGS) entry which is preliminary data.</text>
</comment>
<dbReference type="OrthoDB" id="4730307at2"/>